<keyword evidence="6 8" id="KW-1133">Transmembrane helix</keyword>
<evidence type="ECO:0000256" key="4">
    <source>
        <dbReference type="ARBA" id="ARBA00022475"/>
    </source>
</evidence>
<evidence type="ECO:0000313" key="9">
    <source>
        <dbReference type="EMBL" id="BDG74643.1"/>
    </source>
</evidence>
<sequence>MDGLLAGLPPIGPLLGVAAAALAGGVSRGFSGFGAALVFVPLASAAAGPQAAVPVLALMECVACLVFLPSAWRHAVRREVAVMSVGAICAVPLGAMILAASDPVALRWAMVGLVLLAVAVLASGLRYRGAGSVPLTIGVGAAGGLMSGTAMLGGVPPAVFWLGRDAPAVVVRANMNLYFAILTVAVTAAFAWRGLIGPDSAWFALAAAPAYGAGLWAGAWLFGRASEATFRIAGIGIILAAAVLGLPLWDGLTGR</sequence>
<reference evidence="9 10" key="1">
    <citation type="journal article" date="2016" name="Microbes Environ.">
        <title>Phylogenetically diverse aerobic anoxygenic phototrophic bacteria isolated from epilithic biofilms in Tama river, Japan.</title>
        <authorList>
            <person name="Hirose S."/>
            <person name="Matsuura K."/>
            <person name="Haruta S."/>
        </authorList>
    </citation>
    <scope>NUCLEOTIDE SEQUENCE [LARGE SCALE GENOMIC DNA]</scope>
    <source>
        <strain evidence="9 10">S08</strain>
    </source>
</reference>
<feature type="transmembrane region" description="Helical" evidence="8">
    <location>
        <begin position="175"/>
        <end position="195"/>
    </location>
</feature>
<evidence type="ECO:0000256" key="1">
    <source>
        <dbReference type="ARBA" id="ARBA00004651"/>
    </source>
</evidence>
<dbReference type="PANTHER" id="PTHR30269">
    <property type="entry name" value="TRANSMEMBRANE PROTEIN YFCA"/>
    <property type="match status" value="1"/>
</dbReference>
<accession>A0ABM7Y9B2</accession>
<dbReference type="InterPro" id="IPR052017">
    <property type="entry name" value="TSUP"/>
</dbReference>
<evidence type="ECO:0000256" key="8">
    <source>
        <dbReference type="RuleBase" id="RU363041"/>
    </source>
</evidence>
<dbReference type="RefSeq" id="WP_244408803.1">
    <property type="nucleotide sequence ID" value="NZ_AP025637.1"/>
</dbReference>
<feature type="transmembrane region" description="Helical" evidence="8">
    <location>
        <begin position="137"/>
        <end position="163"/>
    </location>
</feature>
<dbReference type="Pfam" id="PF01925">
    <property type="entry name" value="TauE"/>
    <property type="match status" value="1"/>
</dbReference>
<comment type="similarity">
    <text evidence="2 8">Belongs to the 4-toluene sulfonate uptake permease (TSUP) (TC 2.A.102) family.</text>
</comment>
<dbReference type="Proteomes" id="UP000831327">
    <property type="component" value="Chromosome"/>
</dbReference>
<dbReference type="PANTHER" id="PTHR30269:SF37">
    <property type="entry name" value="MEMBRANE TRANSPORTER PROTEIN"/>
    <property type="match status" value="1"/>
</dbReference>
<feature type="transmembrane region" description="Helical" evidence="8">
    <location>
        <begin position="202"/>
        <end position="222"/>
    </location>
</feature>
<keyword evidence="5 8" id="KW-0812">Transmembrane</keyword>
<keyword evidence="3" id="KW-0813">Transport</keyword>
<evidence type="ECO:0000256" key="6">
    <source>
        <dbReference type="ARBA" id="ARBA00022989"/>
    </source>
</evidence>
<evidence type="ECO:0000256" key="2">
    <source>
        <dbReference type="ARBA" id="ARBA00009142"/>
    </source>
</evidence>
<comment type="subcellular location">
    <subcellularLocation>
        <location evidence="1 8">Cell membrane</location>
        <topology evidence="1 8">Multi-pass membrane protein</topology>
    </subcellularLocation>
</comment>
<feature type="transmembrane region" description="Helical" evidence="8">
    <location>
        <begin position="228"/>
        <end position="249"/>
    </location>
</feature>
<dbReference type="EMBL" id="AP025637">
    <property type="protein sequence ID" value="BDG74643.1"/>
    <property type="molecule type" value="Genomic_DNA"/>
</dbReference>
<evidence type="ECO:0000256" key="7">
    <source>
        <dbReference type="ARBA" id="ARBA00023136"/>
    </source>
</evidence>
<protein>
    <recommendedName>
        <fullName evidence="8">Probable membrane transporter protein</fullName>
    </recommendedName>
</protein>
<evidence type="ECO:0000313" key="10">
    <source>
        <dbReference type="Proteomes" id="UP000831327"/>
    </source>
</evidence>
<evidence type="ECO:0000256" key="3">
    <source>
        <dbReference type="ARBA" id="ARBA00022448"/>
    </source>
</evidence>
<name>A0ABM7Y9B2_9PROT</name>
<feature type="transmembrane region" description="Helical" evidence="8">
    <location>
        <begin position="80"/>
        <end position="99"/>
    </location>
</feature>
<dbReference type="InterPro" id="IPR002781">
    <property type="entry name" value="TM_pro_TauE-like"/>
</dbReference>
<keyword evidence="10" id="KW-1185">Reference proteome</keyword>
<keyword evidence="7 8" id="KW-0472">Membrane</keyword>
<evidence type="ECO:0000256" key="5">
    <source>
        <dbReference type="ARBA" id="ARBA00022692"/>
    </source>
</evidence>
<proteinExistence type="inferred from homology"/>
<organism evidence="9 10">
    <name type="scientific">Roseomonas fluvialis</name>
    <dbReference type="NCBI Taxonomy" id="1750527"/>
    <lineage>
        <taxon>Bacteria</taxon>
        <taxon>Pseudomonadati</taxon>
        <taxon>Pseudomonadota</taxon>
        <taxon>Alphaproteobacteria</taxon>
        <taxon>Acetobacterales</taxon>
        <taxon>Roseomonadaceae</taxon>
        <taxon>Roseomonas</taxon>
    </lineage>
</organism>
<keyword evidence="4 8" id="KW-1003">Cell membrane</keyword>
<feature type="transmembrane region" description="Helical" evidence="8">
    <location>
        <begin position="105"/>
        <end position="125"/>
    </location>
</feature>
<gene>
    <name evidence="9" type="ORF">Rmf_45720</name>
</gene>